<dbReference type="EMBL" id="JADYXP020000010">
    <property type="protein sequence ID" value="KAL0115058.1"/>
    <property type="molecule type" value="Genomic_DNA"/>
</dbReference>
<evidence type="ECO:0000313" key="1">
    <source>
        <dbReference type="EMBL" id="KAL0115058.1"/>
    </source>
</evidence>
<name>A0AAW2FIU0_9HYME</name>
<gene>
    <name evidence="1" type="ORF">PUN28_010557</name>
</gene>
<protein>
    <submittedName>
        <fullName evidence="1">Uncharacterized protein</fullName>
    </submittedName>
</protein>
<sequence>MSPILSPLCKFLARTLKTFLLVYWPKSVELSTFPRVSYSSYRAGPFFTTPRSRISPKCHVLQRGKSSVPIWKFFKERPKRRVPEKKTAAERSHHLISPRPRSRCTIWEPEPQAVGNTVRVRVYFNISNINCRKR</sequence>
<accession>A0AAW2FIU0</accession>
<comment type="caution">
    <text evidence="1">The sequence shown here is derived from an EMBL/GenBank/DDBJ whole genome shotgun (WGS) entry which is preliminary data.</text>
</comment>
<dbReference type="AlphaFoldDB" id="A0AAW2FIU0"/>
<evidence type="ECO:0000313" key="2">
    <source>
        <dbReference type="Proteomes" id="UP001430953"/>
    </source>
</evidence>
<dbReference type="Proteomes" id="UP001430953">
    <property type="component" value="Unassembled WGS sequence"/>
</dbReference>
<organism evidence="1 2">
    <name type="scientific">Cardiocondyla obscurior</name>
    <dbReference type="NCBI Taxonomy" id="286306"/>
    <lineage>
        <taxon>Eukaryota</taxon>
        <taxon>Metazoa</taxon>
        <taxon>Ecdysozoa</taxon>
        <taxon>Arthropoda</taxon>
        <taxon>Hexapoda</taxon>
        <taxon>Insecta</taxon>
        <taxon>Pterygota</taxon>
        <taxon>Neoptera</taxon>
        <taxon>Endopterygota</taxon>
        <taxon>Hymenoptera</taxon>
        <taxon>Apocrita</taxon>
        <taxon>Aculeata</taxon>
        <taxon>Formicoidea</taxon>
        <taxon>Formicidae</taxon>
        <taxon>Myrmicinae</taxon>
        <taxon>Cardiocondyla</taxon>
    </lineage>
</organism>
<keyword evidence="2" id="KW-1185">Reference proteome</keyword>
<reference evidence="1 2" key="1">
    <citation type="submission" date="2023-03" db="EMBL/GenBank/DDBJ databases">
        <title>High recombination rates correlate with genetic variation in Cardiocondyla obscurior ants.</title>
        <authorList>
            <person name="Errbii M."/>
        </authorList>
    </citation>
    <scope>NUCLEOTIDE SEQUENCE [LARGE SCALE GENOMIC DNA]</scope>
    <source>
        <strain evidence="1">Alpha-2009</strain>
        <tissue evidence="1">Whole body</tissue>
    </source>
</reference>
<proteinExistence type="predicted"/>